<comment type="caution">
    <text evidence="9">The sequence shown here is derived from an EMBL/GenBank/DDBJ whole genome shotgun (WGS) entry which is preliminary data.</text>
</comment>
<dbReference type="InterPro" id="IPR036249">
    <property type="entry name" value="Thioredoxin-like_sf"/>
</dbReference>
<reference evidence="9 10" key="1">
    <citation type="submission" date="2019-07" db="EMBL/GenBank/DDBJ databases">
        <title>Whole genome shotgun sequence of Microbacterium aerolatum NBRC 103071.</title>
        <authorList>
            <person name="Hosoyama A."/>
            <person name="Uohara A."/>
            <person name="Ohji S."/>
            <person name="Ichikawa N."/>
        </authorList>
    </citation>
    <scope>NUCLEOTIDE SEQUENCE [LARGE SCALE GENOMIC DNA]</scope>
    <source>
        <strain evidence="9 10">NBRC 103071</strain>
    </source>
</reference>
<dbReference type="GO" id="GO:0016491">
    <property type="term" value="F:oxidoreductase activity"/>
    <property type="evidence" value="ECO:0007669"/>
    <property type="project" value="InterPro"/>
</dbReference>
<dbReference type="Proteomes" id="UP000321225">
    <property type="component" value="Unassembled WGS sequence"/>
</dbReference>
<sequence>MNPERTRRLVADRTPTDSIHSPVSRRRRTLATRVGLPTVAVMLIAGFFAGCSNDSLTEQYREGDDKGYIAGDFQVIELPKEERGMPVVFDGVTETGEAVSSDDYRGEVLVVNFWYAACGPCIVEAPMLEQVWKDYQNDGVAFLGVNTYDQPATALSFARDNGITYPSVIDVNDGSVKLAFAQVTPIQATPTTLVIDRSGRVAARIIGQLAGASILSTLVADALAENPS</sequence>
<feature type="domain" description="Thioredoxin" evidence="8">
    <location>
        <begin position="79"/>
        <end position="228"/>
    </location>
</feature>
<evidence type="ECO:0000256" key="1">
    <source>
        <dbReference type="ARBA" id="ARBA00004196"/>
    </source>
</evidence>
<evidence type="ECO:0000256" key="6">
    <source>
        <dbReference type="SAM" id="MobiDB-lite"/>
    </source>
</evidence>
<dbReference type="Gene3D" id="3.40.30.10">
    <property type="entry name" value="Glutaredoxin"/>
    <property type="match status" value="1"/>
</dbReference>
<accession>A0A511AEI9</accession>
<evidence type="ECO:0000256" key="5">
    <source>
        <dbReference type="ARBA" id="ARBA00023284"/>
    </source>
</evidence>
<evidence type="ECO:0000256" key="4">
    <source>
        <dbReference type="ARBA" id="ARBA00023157"/>
    </source>
</evidence>
<keyword evidence="7" id="KW-1133">Transmembrane helix</keyword>
<evidence type="ECO:0000313" key="10">
    <source>
        <dbReference type="Proteomes" id="UP000321225"/>
    </source>
</evidence>
<keyword evidence="10" id="KW-1185">Reference proteome</keyword>
<dbReference type="GO" id="GO:0016209">
    <property type="term" value="F:antioxidant activity"/>
    <property type="evidence" value="ECO:0007669"/>
    <property type="project" value="InterPro"/>
</dbReference>
<dbReference type="GO" id="GO:0030313">
    <property type="term" value="C:cell envelope"/>
    <property type="evidence" value="ECO:0007669"/>
    <property type="project" value="UniProtKB-SubCell"/>
</dbReference>
<dbReference type="GO" id="GO:0017004">
    <property type="term" value="P:cytochrome complex assembly"/>
    <property type="evidence" value="ECO:0007669"/>
    <property type="project" value="UniProtKB-KW"/>
</dbReference>
<organism evidence="9 10">
    <name type="scientific">Microbacterium aerolatum</name>
    <dbReference type="NCBI Taxonomy" id="153731"/>
    <lineage>
        <taxon>Bacteria</taxon>
        <taxon>Bacillati</taxon>
        <taxon>Actinomycetota</taxon>
        <taxon>Actinomycetes</taxon>
        <taxon>Micrococcales</taxon>
        <taxon>Microbacteriaceae</taxon>
        <taxon>Microbacterium</taxon>
    </lineage>
</organism>
<dbReference type="Pfam" id="PF00578">
    <property type="entry name" value="AhpC-TSA"/>
    <property type="match status" value="1"/>
</dbReference>
<evidence type="ECO:0000313" key="9">
    <source>
        <dbReference type="EMBL" id="GEK86585.1"/>
    </source>
</evidence>
<keyword evidence="4" id="KW-1015">Disulfide bond</keyword>
<evidence type="ECO:0000256" key="3">
    <source>
        <dbReference type="ARBA" id="ARBA00022968"/>
    </source>
</evidence>
<dbReference type="PANTHER" id="PTHR42852:SF6">
    <property type="entry name" value="THIOL:DISULFIDE INTERCHANGE PROTEIN DSBE"/>
    <property type="match status" value="1"/>
</dbReference>
<keyword evidence="9" id="KW-0413">Isomerase</keyword>
<dbReference type="InterPro" id="IPR050553">
    <property type="entry name" value="Thioredoxin_ResA/DsbE_sf"/>
</dbReference>
<keyword evidence="7" id="KW-0472">Membrane</keyword>
<keyword evidence="7" id="KW-0812">Transmembrane</keyword>
<keyword evidence="3" id="KW-0735">Signal-anchor</keyword>
<keyword evidence="5" id="KW-0676">Redox-active center</keyword>
<feature type="region of interest" description="Disordered" evidence="6">
    <location>
        <begin position="1"/>
        <end position="24"/>
    </location>
</feature>
<dbReference type="InterPro" id="IPR000866">
    <property type="entry name" value="AhpC/TSA"/>
</dbReference>
<feature type="compositionally biased region" description="Basic and acidic residues" evidence="6">
    <location>
        <begin position="1"/>
        <end position="15"/>
    </location>
</feature>
<keyword evidence="2" id="KW-0201">Cytochrome c-type biogenesis</keyword>
<dbReference type="AlphaFoldDB" id="A0A511AEI9"/>
<dbReference type="GO" id="GO:0016853">
    <property type="term" value="F:isomerase activity"/>
    <property type="evidence" value="ECO:0007669"/>
    <property type="project" value="UniProtKB-KW"/>
</dbReference>
<dbReference type="CDD" id="cd02966">
    <property type="entry name" value="TlpA_like_family"/>
    <property type="match status" value="1"/>
</dbReference>
<comment type="subcellular location">
    <subcellularLocation>
        <location evidence="1">Cell envelope</location>
    </subcellularLocation>
</comment>
<dbReference type="PANTHER" id="PTHR42852">
    <property type="entry name" value="THIOL:DISULFIDE INTERCHANGE PROTEIN DSBE"/>
    <property type="match status" value="1"/>
</dbReference>
<gene>
    <name evidence="9" type="ORF">MAE01_17610</name>
</gene>
<dbReference type="SUPFAM" id="SSF52833">
    <property type="entry name" value="Thioredoxin-like"/>
    <property type="match status" value="1"/>
</dbReference>
<name>A0A511AEI9_9MICO</name>
<evidence type="ECO:0000256" key="2">
    <source>
        <dbReference type="ARBA" id="ARBA00022748"/>
    </source>
</evidence>
<dbReference type="InterPro" id="IPR013766">
    <property type="entry name" value="Thioredoxin_domain"/>
</dbReference>
<proteinExistence type="predicted"/>
<dbReference type="EMBL" id="BJUW01000007">
    <property type="protein sequence ID" value="GEK86585.1"/>
    <property type="molecule type" value="Genomic_DNA"/>
</dbReference>
<evidence type="ECO:0000259" key="8">
    <source>
        <dbReference type="PROSITE" id="PS51352"/>
    </source>
</evidence>
<feature type="transmembrane region" description="Helical" evidence="7">
    <location>
        <begin position="30"/>
        <end position="49"/>
    </location>
</feature>
<protein>
    <submittedName>
        <fullName evidence="9">Thiol-disulfide isomerase</fullName>
    </submittedName>
</protein>
<dbReference type="PROSITE" id="PS51352">
    <property type="entry name" value="THIOREDOXIN_2"/>
    <property type="match status" value="1"/>
</dbReference>
<evidence type="ECO:0000256" key="7">
    <source>
        <dbReference type="SAM" id="Phobius"/>
    </source>
</evidence>